<dbReference type="EC" id="6.5.1.3" evidence="1"/>
<proteinExistence type="inferred from homology"/>
<evidence type="ECO:0000313" key="7">
    <source>
        <dbReference type="Proteomes" id="UP001497453"/>
    </source>
</evidence>
<feature type="domain" description="tRNA ligase kinase" evidence="4">
    <location>
        <begin position="425"/>
        <end position="564"/>
    </location>
</feature>
<comment type="catalytic activity">
    <reaction evidence="1">
        <text>ATP + (ribonucleotide)n-3'-hydroxyl + 5'-phospho-(ribonucleotide)m = (ribonucleotide)n+m + AMP + diphosphate.</text>
        <dbReference type="EC" id="6.5.1.3"/>
    </reaction>
</comment>
<dbReference type="InterPro" id="IPR012387">
    <property type="entry name" value="Trl1_fun"/>
</dbReference>
<dbReference type="SUPFAM" id="SSF52540">
    <property type="entry name" value="P-loop containing nucleoside triphosphate hydrolases"/>
    <property type="match status" value="1"/>
</dbReference>
<dbReference type="InterPro" id="IPR027417">
    <property type="entry name" value="P-loop_NTPase"/>
</dbReference>
<name>A0ABP1DKV6_9APHY</name>
<reference evidence="7" key="1">
    <citation type="submission" date="2024-04" db="EMBL/GenBank/DDBJ databases">
        <authorList>
            <person name="Shaw F."/>
            <person name="Minotto A."/>
        </authorList>
    </citation>
    <scope>NUCLEOTIDE SEQUENCE [LARGE SCALE GENOMIC DNA]</scope>
</reference>
<dbReference type="Proteomes" id="UP001497453">
    <property type="component" value="Chromosome 5"/>
</dbReference>
<evidence type="ECO:0000256" key="2">
    <source>
        <dbReference type="SAM" id="MobiDB-lite"/>
    </source>
</evidence>
<keyword evidence="7" id="KW-1185">Reference proteome</keyword>
<evidence type="ECO:0000256" key="1">
    <source>
        <dbReference type="PIRNR" id="PIRNR019634"/>
    </source>
</evidence>
<keyword evidence="1" id="KW-0436">Ligase</keyword>
<dbReference type="Pfam" id="PF08303">
    <property type="entry name" value="tRNA_lig_kinase"/>
    <property type="match status" value="1"/>
</dbReference>
<organism evidence="6 7">
    <name type="scientific">Somion occarium</name>
    <dbReference type="NCBI Taxonomy" id="3059160"/>
    <lineage>
        <taxon>Eukaryota</taxon>
        <taxon>Fungi</taxon>
        <taxon>Dikarya</taxon>
        <taxon>Basidiomycota</taxon>
        <taxon>Agaricomycotina</taxon>
        <taxon>Agaricomycetes</taxon>
        <taxon>Polyporales</taxon>
        <taxon>Cerrenaceae</taxon>
        <taxon>Somion</taxon>
    </lineage>
</organism>
<dbReference type="PIRSF" id="PIRSF019634">
    <property type="entry name" value="tRNA_lig_yeast"/>
    <property type="match status" value="1"/>
</dbReference>
<evidence type="ECO:0000259" key="5">
    <source>
        <dbReference type="Pfam" id="PF09511"/>
    </source>
</evidence>
<evidence type="ECO:0000259" key="4">
    <source>
        <dbReference type="Pfam" id="PF08303"/>
    </source>
</evidence>
<evidence type="ECO:0000259" key="3">
    <source>
        <dbReference type="Pfam" id="PF08302"/>
    </source>
</evidence>
<evidence type="ECO:0000313" key="6">
    <source>
        <dbReference type="EMBL" id="CAL1708436.1"/>
    </source>
</evidence>
<comment type="similarity">
    <text evidence="1">Belongs to the TRL1 family.</text>
</comment>
<feature type="region of interest" description="Disordered" evidence="2">
    <location>
        <begin position="611"/>
        <end position="631"/>
    </location>
</feature>
<dbReference type="EMBL" id="OZ037948">
    <property type="protein sequence ID" value="CAL1708436.1"/>
    <property type="molecule type" value="Genomic_DNA"/>
</dbReference>
<protein>
    <recommendedName>
        <fullName evidence="1">tRNA ligase</fullName>
        <ecNumber evidence="1">6.5.1.3</ecNumber>
    </recommendedName>
</protein>
<dbReference type="InterPro" id="IPR015966">
    <property type="entry name" value="tRNA_lig_kin_fungi"/>
</dbReference>
<dbReference type="PANTHER" id="PTHR32004">
    <property type="entry name" value="TRNA LIGASE"/>
    <property type="match status" value="1"/>
</dbReference>
<feature type="compositionally biased region" description="Basic and acidic residues" evidence="2">
    <location>
        <begin position="620"/>
        <end position="631"/>
    </location>
</feature>
<dbReference type="Gene3D" id="3.40.50.300">
    <property type="entry name" value="P-loop containing nucleotide triphosphate hydrolases"/>
    <property type="match status" value="1"/>
</dbReference>
<dbReference type="InterPro" id="IPR015965">
    <property type="entry name" value="tRNA_lig_PDEase"/>
</dbReference>
<feature type="domain" description="T4 RNA ligase 1-like N-terminal" evidence="5">
    <location>
        <begin position="73"/>
        <end position="318"/>
    </location>
</feature>
<dbReference type="InterPro" id="IPR019039">
    <property type="entry name" value="T4-Rnl1-like_N"/>
</dbReference>
<feature type="domain" description="tRNA ligase phosphodiesterase" evidence="3">
    <location>
        <begin position="620"/>
        <end position="815"/>
    </location>
</feature>
<accession>A0ABP1DKV6</accession>
<sequence length="819" mass="92678">MTSGSASPVDFRSRINDEDSKLIARLYALTKKSPKLVRSTEYAAPADPAIKLRSWKMNEFKYYDIPSPFPTLARGLFTQEVQVDNETKYRIVVRGYDKFFNIGEVPWTSWASLESHTSPPYTLTQKSNGCIIFIAALTPTKLVVTSKHAIGTADESGNLAHSQVGHKWLKKHLQDAGKTEEELAKVLWKKNWTAVAELCDDSFEEHVLPYSQEKTGLHLHGLNECSKHFRTMPPNVVDAFASEWGFIQTLSTEVKTIPEVKSFTEEIGRAGKWRGEALEGFVVRTHVSTDPPSKGNPSLSPYEPGSCFFFKVKFDEPYMMYRDWREVTKILLSKGPTMSHVPKSKMRRLETRLYSQWVINEIKRDRKQFDQYTRGRGIISTRERFLKWLQSPDGKKALAGEKMGLHSNESASAELNSDKTFGKTIIVPVAIPGVGKTSIAVALVYLFGFGHTQSDDIRAKKPAPIFIKNVTNLLKKHDVVIADKNNHLQQHRQQLRDATANMRPPVRLIGLNWSFDIPQSTIHRICSERVAARGENHQTLRADTSRSYEDVLWMFLNKAEELQEGEVDASIEMDIEEDLESALKRAVDGCVDILGLPRPDAEKMGEALAVARGYSPPTSKKKDEEKKKAPSEPRYFALLPELDLVEVMKKRMNEEDVPPEGKTFWETLLANKRTGDRLPHVTVVHSKSVQGDDSDSKRLWDLCRGLNLLPKSPLFTFKLDHVVWNDRVMAVTISNLAVCSDDNLDPQSDERTKAIEFVIKLPSDVRERLHITVGTQSQDIPPVEAKDLVERWKAGQKEGIGECAFTDLWVKGRVKGLQR</sequence>
<dbReference type="Pfam" id="PF09511">
    <property type="entry name" value="RNA_lig_T4_1"/>
    <property type="match status" value="1"/>
</dbReference>
<dbReference type="Pfam" id="PF08302">
    <property type="entry name" value="tRNA_lig_CPD"/>
    <property type="match status" value="1"/>
</dbReference>
<keyword evidence="1" id="KW-0819">tRNA processing</keyword>
<dbReference type="PANTHER" id="PTHR32004:SF1">
    <property type="entry name" value="TRNA LIGASE"/>
    <property type="match status" value="1"/>
</dbReference>
<gene>
    <name evidence="6" type="ORF">GFSPODELE1_LOCUS6854</name>
</gene>